<dbReference type="RefSeq" id="WP_232136004.1">
    <property type="nucleotide sequence ID" value="NZ_JAJQKU010000002.1"/>
</dbReference>
<feature type="region of interest" description="Disordered" evidence="1">
    <location>
        <begin position="29"/>
        <end position="52"/>
    </location>
</feature>
<evidence type="ECO:0000313" key="3">
    <source>
        <dbReference type="Proteomes" id="UP001430360"/>
    </source>
</evidence>
<organism evidence="2 3">
    <name type="scientific">Luteimonas fraxinea</name>
    <dbReference type="NCBI Taxonomy" id="2901869"/>
    <lineage>
        <taxon>Bacteria</taxon>
        <taxon>Pseudomonadati</taxon>
        <taxon>Pseudomonadota</taxon>
        <taxon>Gammaproteobacteria</taxon>
        <taxon>Lysobacterales</taxon>
        <taxon>Lysobacteraceae</taxon>
        <taxon>Luteimonas</taxon>
    </lineage>
</organism>
<dbReference type="EMBL" id="JAJQKU010000002">
    <property type="protein sequence ID" value="MCD9097063.1"/>
    <property type="molecule type" value="Genomic_DNA"/>
</dbReference>
<sequence length="52" mass="5868">MSMRAVEAKLTEIPSGELHDQIRTLSKMSRHASRVLAAAHRARKRQNRASRG</sequence>
<gene>
    <name evidence="2" type="ORF">LTT95_08935</name>
</gene>
<reference evidence="2" key="2">
    <citation type="journal article" date="2022" name="Syst. Appl. Microbiol.">
        <title>Physiological and genomic characterisation of Luteimonas fraxinea sp. nov., a bacterial species associated with trees tolerant to ash dieback.</title>
        <authorList>
            <person name="Ulrich K."/>
            <person name="Becker R."/>
            <person name="Behrendt U."/>
            <person name="Kube M."/>
            <person name="Schneck V."/>
            <person name="Ulrich A."/>
        </authorList>
    </citation>
    <scope>NUCLEOTIDE SEQUENCE</scope>
    <source>
        <strain evidence="2">A1P009</strain>
    </source>
</reference>
<reference evidence="2" key="1">
    <citation type="submission" date="2021-12" db="EMBL/GenBank/DDBJ databases">
        <authorList>
            <person name="Ulrich A."/>
        </authorList>
    </citation>
    <scope>NUCLEOTIDE SEQUENCE</scope>
    <source>
        <strain evidence="2">A1P009</strain>
    </source>
</reference>
<keyword evidence="3" id="KW-1185">Reference proteome</keyword>
<dbReference type="Proteomes" id="UP001430360">
    <property type="component" value="Unassembled WGS sequence"/>
</dbReference>
<proteinExistence type="predicted"/>
<accession>A0ABS8UC48</accession>
<evidence type="ECO:0000313" key="2">
    <source>
        <dbReference type="EMBL" id="MCD9097063.1"/>
    </source>
</evidence>
<name>A0ABS8UC48_9GAMM</name>
<protein>
    <submittedName>
        <fullName evidence="2">Uncharacterized protein</fullName>
    </submittedName>
</protein>
<evidence type="ECO:0000256" key="1">
    <source>
        <dbReference type="SAM" id="MobiDB-lite"/>
    </source>
</evidence>
<feature type="compositionally biased region" description="Basic residues" evidence="1">
    <location>
        <begin position="40"/>
        <end position="52"/>
    </location>
</feature>
<comment type="caution">
    <text evidence="2">The sequence shown here is derived from an EMBL/GenBank/DDBJ whole genome shotgun (WGS) entry which is preliminary data.</text>
</comment>